<keyword evidence="1" id="KW-0812">Transmembrane</keyword>
<gene>
    <name evidence="3" type="ORF">DB31_6938</name>
</gene>
<sequence length="304" mass="34374">MAALETPSPSRRRLLLVLGAFVLPAVLAVGSVLFFYGLLPASVPSGDFPFHYNGYAHVLRNVKPDGDVDFSAIGRDRQELDTFVRSLATFSPRSRPDLFPKPEDALAYWLNAYHALVLQSLVDEYPYLESVHDKAFGHFFWGRSWPVGGQRLTLWALEHRILDREYADPRIHLALFHGTRGGPLLDGAPFDPSFLDSQLNDAARRFVGDRRHVRLEKDTVHLAQVFDTYREDFLAALPEGRRSTVLQFVWAFLPDTCTERYGCDTRSDLDRVCGTKLDKCQLVFEPEDRALPDAAARDVRAVTP</sequence>
<dbReference type="PANTHER" id="PTHR46361:SF5">
    <property type="entry name" value="DEP DOMAIN-CONTAINING PROTEIN"/>
    <property type="match status" value="1"/>
</dbReference>
<evidence type="ECO:0000313" key="4">
    <source>
        <dbReference type="Proteomes" id="UP000028725"/>
    </source>
</evidence>
<accession>A0A085WMX3</accession>
<comment type="caution">
    <text evidence="3">The sequence shown here is derived from an EMBL/GenBank/DDBJ whole genome shotgun (WGS) entry which is preliminary data.</text>
</comment>
<dbReference type="PATRIC" id="fig|394096.3.peg.2983"/>
<evidence type="ECO:0000259" key="2">
    <source>
        <dbReference type="Pfam" id="PF04784"/>
    </source>
</evidence>
<reference evidence="3 4" key="1">
    <citation type="submission" date="2014-04" db="EMBL/GenBank/DDBJ databases">
        <title>Genome assembly of Hyalangium minutum DSM 14724.</title>
        <authorList>
            <person name="Sharma G."/>
            <person name="Subramanian S."/>
        </authorList>
    </citation>
    <scope>NUCLEOTIDE SEQUENCE [LARGE SCALE GENOMIC DNA]</scope>
    <source>
        <strain evidence="3 4">DSM 14724</strain>
    </source>
</reference>
<protein>
    <recommendedName>
        <fullName evidence="2">DUF547 domain-containing protein</fullName>
    </recommendedName>
</protein>
<evidence type="ECO:0000256" key="1">
    <source>
        <dbReference type="SAM" id="Phobius"/>
    </source>
</evidence>
<keyword evidence="1" id="KW-1133">Transmembrane helix</keyword>
<feature type="transmembrane region" description="Helical" evidence="1">
    <location>
        <begin position="14"/>
        <end position="39"/>
    </location>
</feature>
<keyword evidence="1" id="KW-0472">Membrane</keyword>
<dbReference type="EMBL" id="JMCB01000005">
    <property type="protein sequence ID" value="KFE69036.1"/>
    <property type="molecule type" value="Genomic_DNA"/>
</dbReference>
<dbReference type="Pfam" id="PF04784">
    <property type="entry name" value="DUF547"/>
    <property type="match status" value="1"/>
</dbReference>
<name>A0A085WMX3_9BACT</name>
<dbReference type="AlphaFoldDB" id="A0A085WMX3"/>
<dbReference type="Proteomes" id="UP000028725">
    <property type="component" value="Unassembled WGS sequence"/>
</dbReference>
<dbReference type="PANTHER" id="PTHR46361">
    <property type="entry name" value="ELECTRON CARRIER/ PROTEIN DISULFIDE OXIDOREDUCTASE"/>
    <property type="match status" value="1"/>
</dbReference>
<keyword evidence="4" id="KW-1185">Reference proteome</keyword>
<proteinExistence type="predicted"/>
<dbReference type="STRING" id="394096.DB31_6938"/>
<dbReference type="InterPro" id="IPR006869">
    <property type="entry name" value="DUF547"/>
</dbReference>
<organism evidence="3 4">
    <name type="scientific">Hyalangium minutum</name>
    <dbReference type="NCBI Taxonomy" id="394096"/>
    <lineage>
        <taxon>Bacteria</taxon>
        <taxon>Pseudomonadati</taxon>
        <taxon>Myxococcota</taxon>
        <taxon>Myxococcia</taxon>
        <taxon>Myxococcales</taxon>
        <taxon>Cystobacterineae</taxon>
        <taxon>Archangiaceae</taxon>
        <taxon>Hyalangium</taxon>
    </lineage>
</organism>
<feature type="domain" description="DUF547" evidence="2">
    <location>
        <begin position="103"/>
        <end position="207"/>
    </location>
</feature>
<evidence type="ECO:0000313" key="3">
    <source>
        <dbReference type="EMBL" id="KFE69036.1"/>
    </source>
</evidence>